<feature type="transmembrane region" description="Helical" evidence="1">
    <location>
        <begin position="33"/>
        <end position="60"/>
    </location>
</feature>
<dbReference type="RefSeq" id="WP_207086164.1">
    <property type="nucleotide sequence ID" value="NZ_JAFLQW010000010.1"/>
</dbReference>
<name>A0ABS3FKE0_9CYAN</name>
<proteinExistence type="predicted"/>
<evidence type="ECO:0000313" key="2">
    <source>
        <dbReference type="EMBL" id="MBO0347583.1"/>
    </source>
</evidence>
<dbReference type="Proteomes" id="UP000664844">
    <property type="component" value="Unassembled WGS sequence"/>
</dbReference>
<comment type="caution">
    <text evidence="2">The sequence shown here is derived from an EMBL/GenBank/DDBJ whole genome shotgun (WGS) entry which is preliminary data.</text>
</comment>
<protein>
    <submittedName>
        <fullName evidence="2">Uncharacterized protein</fullName>
    </submittedName>
</protein>
<accession>A0ABS3FKE0</accession>
<keyword evidence="1" id="KW-0812">Transmembrane</keyword>
<sequence length="70" mass="7655">MHPVCIIPLSISVCAFVINRRTSEETVGVMTMTLAGLLAVIALILAPWQVQMLGALALLLDRCHWLKVRG</sequence>
<keyword evidence="1" id="KW-0472">Membrane</keyword>
<gene>
    <name evidence="2" type="ORF">J0895_00350</name>
</gene>
<organism evidence="2 3">
    <name type="scientific">Phormidium pseudopriestleyi FRX01</name>
    <dbReference type="NCBI Taxonomy" id="1759528"/>
    <lineage>
        <taxon>Bacteria</taxon>
        <taxon>Bacillati</taxon>
        <taxon>Cyanobacteriota</taxon>
        <taxon>Cyanophyceae</taxon>
        <taxon>Oscillatoriophycideae</taxon>
        <taxon>Oscillatoriales</taxon>
        <taxon>Oscillatoriaceae</taxon>
        <taxon>Phormidium</taxon>
    </lineage>
</organism>
<dbReference type="EMBL" id="JAFLQW010000010">
    <property type="protein sequence ID" value="MBO0347583.1"/>
    <property type="molecule type" value="Genomic_DNA"/>
</dbReference>
<evidence type="ECO:0000313" key="3">
    <source>
        <dbReference type="Proteomes" id="UP000664844"/>
    </source>
</evidence>
<keyword evidence="1" id="KW-1133">Transmembrane helix</keyword>
<reference evidence="2 3" key="1">
    <citation type="submission" date="2021-03" db="EMBL/GenBank/DDBJ databases">
        <title>Metabolic Capacity of the Antarctic Cyanobacterium Phormidium pseudopriestleyi that Sustains Oxygenic Photosynthesis in the Presence of Hydrogen Sulfide.</title>
        <authorList>
            <person name="Lumian J.E."/>
            <person name="Jungblut A.D."/>
            <person name="Dillon M.L."/>
            <person name="Hawes I."/>
            <person name="Doran P.T."/>
            <person name="Mackey T.J."/>
            <person name="Dick G.J."/>
            <person name="Grettenberger C.L."/>
            <person name="Sumner D.Y."/>
        </authorList>
    </citation>
    <scope>NUCLEOTIDE SEQUENCE [LARGE SCALE GENOMIC DNA]</scope>
    <source>
        <strain evidence="2 3">FRX01</strain>
    </source>
</reference>
<keyword evidence="3" id="KW-1185">Reference proteome</keyword>
<evidence type="ECO:0000256" key="1">
    <source>
        <dbReference type="SAM" id="Phobius"/>
    </source>
</evidence>